<reference evidence="1 2" key="1">
    <citation type="submission" date="2019-05" db="EMBL/GenBank/DDBJ databases">
        <title>The metagenome of a microbial culture collection derived from dairy environment covers the genomic content of the human microbiome.</title>
        <authorList>
            <person name="Roder T."/>
            <person name="Wuthrich D."/>
            <person name="Sattari Z."/>
            <person name="Von Ah U."/>
            <person name="Bar C."/>
            <person name="Ronchi F."/>
            <person name="Macpherson A.J."/>
            <person name="Ganal-Vonarburg S.C."/>
            <person name="Bruggmann R."/>
            <person name="Vergeres G."/>
        </authorList>
    </citation>
    <scope>NUCLEOTIDE SEQUENCE [LARGE SCALE GENOMIC DNA]</scope>
    <source>
        <strain evidence="1 2">FAM 24235</strain>
    </source>
</reference>
<dbReference type="AlphaFoldDB" id="A0A5R9C057"/>
<name>A0A5R9C057_9LACT</name>
<dbReference type="EMBL" id="VBTE01000041">
    <property type="protein sequence ID" value="TLQ06051.1"/>
    <property type="molecule type" value="Genomic_DNA"/>
</dbReference>
<evidence type="ECO:0000313" key="2">
    <source>
        <dbReference type="Proteomes" id="UP000307201"/>
    </source>
</evidence>
<evidence type="ECO:0008006" key="3">
    <source>
        <dbReference type="Google" id="ProtNLM"/>
    </source>
</evidence>
<organism evidence="1 2">
    <name type="scientific">Marinilactibacillus psychrotolerans</name>
    <dbReference type="NCBI Taxonomy" id="191770"/>
    <lineage>
        <taxon>Bacteria</taxon>
        <taxon>Bacillati</taxon>
        <taxon>Bacillota</taxon>
        <taxon>Bacilli</taxon>
        <taxon>Lactobacillales</taxon>
        <taxon>Carnobacteriaceae</taxon>
        <taxon>Marinilactibacillus</taxon>
    </lineage>
</organism>
<dbReference type="OrthoDB" id="9984710at2"/>
<accession>A0A5R9C057</accession>
<dbReference type="Proteomes" id="UP000307201">
    <property type="component" value="Unassembled WGS sequence"/>
</dbReference>
<proteinExistence type="predicted"/>
<dbReference type="RefSeq" id="WP_138472733.1">
    <property type="nucleotide sequence ID" value="NZ_VBTE01000041.1"/>
</dbReference>
<protein>
    <recommendedName>
        <fullName evidence="3">Cthe-2314-like HEPN domain-containing protein</fullName>
    </recommendedName>
</protein>
<gene>
    <name evidence="1" type="ORF">FEZ48_11200</name>
</gene>
<comment type="caution">
    <text evidence="1">The sequence shown here is derived from an EMBL/GenBank/DDBJ whole genome shotgun (WGS) entry which is preliminary data.</text>
</comment>
<evidence type="ECO:0000313" key="1">
    <source>
        <dbReference type="EMBL" id="TLQ06051.1"/>
    </source>
</evidence>
<sequence length="224" mass="26356">MKSRIEKELFNYKAYLEEYFPTNDILKKVKSKEFLDFFDKTLTLSKICKCLNSEVNKTNRYTNILEYNLNNLLYFLPLNELVSINMSVRNTTEYLIKLIYHLNQPQNNYLNTGYRSLSEDRDTLGFYNQSKNNVDLLFEIYSRRSNTVHLKEVEEDALTSILESKLTKPVCTGDLNILRNDINNCKNTLIEAILYYEVSLSTQQKIILKQLISKKQINKINLSC</sequence>